<gene>
    <name evidence="1" type="ORF">SCF082_LOCUS17799</name>
</gene>
<evidence type="ECO:0000313" key="1">
    <source>
        <dbReference type="EMBL" id="CAK9027174.1"/>
    </source>
</evidence>
<proteinExistence type="predicted"/>
<name>A0ABP0KMH0_9DINO</name>
<sequence>MDWRKKTLEPEDVALPTSKRLKSSASLSWKTATLDGHVPVKASPATLSWKQVGLVDEEASSKPSGSNFVKDEKAEPRVVTLTSQIISYIPTEVKQTTKYSEAGKNSDRIAGLLQLPCKCSKRTCFQQFKFKEVKPLLNLWHVLADVSKISLLTALSHDLTESNTESPDDDSVLEEGRRRYSLCGKDVCFKAFAAVLGHSERTLLKYISGQPDLRRSNNSVMPRSKDQTMFCHMFFAELYQTAAEDLPEKPVLDKNCSIDDHIASAGQEEVSVNSVEYSKHFVWMLEAPIAELMSALLKCSECAHTRTLPPGEISDLWQQFLAWSQNQGVLTVIADSLDKGKCAYPKYDFSRVPADLDKLNRPRRRSWQSIGELQKVLEDALIQRGQHLKEKIMVKELKTVRDWSAWLDPLDVKLSNTFRGRKKRNEDEDPMITGHSFSYKRLGDLTQQERGKVRPRRDHSDDDVYCILKARMHHDASDAHAPVLVLPADRVNRVGPASSLHNIPQVELSGDRIKKLGLLVGLLKKYSYPIGATAIEELVNQKDEDLEVPLVTWLDEPGVARMHNLVFGGNQYWPHLPEVCFPLLAMMK</sequence>
<reference evidence="1 2" key="1">
    <citation type="submission" date="2024-02" db="EMBL/GenBank/DDBJ databases">
        <authorList>
            <person name="Chen Y."/>
            <person name="Shah S."/>
            <person name="Dougan E. K."/>
            <person name="Thang M."/>
            <person name="Chan C."/>
        </authorList>
    </citation>
    <scope>NUCLEOTIDE SEQUENCE [LARGE SCALE GENOMIC DNA]</scope>
</reference>
<keyword evidence="2" id="KW-1185">Reference proteome</keyword>
<protein>
    <submittedName>
        <fullName evidence="1">Uncharacterized protein</fullName>
    </submittedName>
</protein>
<organism evidence="1 2">
    <name type="scientific">Durusdinium trenchii</name>
    <dbReference type="NCBI Taxonomy" id="1381693"/>
    <lineage>
        <taxon>Eukaryota</taxon>
        <taxon>Sar</taxon>
        <taxon>Alveolata</taxon>
        <taxon>Dinophyceae</taxon>
        <taxon>Suessiales</taxon>
        <taxon>Symbiodiniaceae</taxon>
        <taxon>Durusdinium</taxon>
    </lineage>
</organism>
<accession>A0ABP0KMH0</accession>
<evidence type="ECO:0000313" key="2">
    <source>
        <dbReference type="Proteomes" id="UP001642464"/>
    </source>
</evidence>
<comment type="caution">
    <text evidence="1">The sequence shown here is derived from an EMBL/GenBank/DDBJ whole genome shotgun (WGS) entry which is preliminary data.</text>
</comment>
<dbReference type="EMBL" id="CAXAMM010011837">
    <property type="protein sequence ID" value="CAK9027174.1"/>
    <property type="molecule type" value="Genomic_DNA"/>
</dbReference>
<dbReference type="Proteomes" id="UP001642464">
    <property type="component" value="Unassembled WGS sequence"/>
</dbReference>